<dbReference type="InterPro" id="IPR019096">
    <property type="entry name" value="YopX_protein"/>
</dbReference>
<proteinExistence type="predicted"/>
<protein>
    <submittedName>
        <fullName evidence="2">YopX protein</fullName>
    </submittedName>
</protein>
<organism evidence="2">
    <name type="scientific">Myoviridae sp. ctsGI2</name>
    <dbReference type="NCBI Taxonomy" id="2825188"/>
    <lineage>
        <taxon>Viruses</taxon>
        <taxon>Duplodnaviria</taxon>
        <taxon>Heunggongvirae</taxon>
        <taxon>Uroviricota</taxon>
        <taxon>Caudoviricetes</taxon>
    </lineage>
</organism>
<sequence>MEGFDFFGLAAKEGREPETRKLPHRILFRGKLKSGAWAFGNLNIDSRGICIIRPGEHVVGKYGRVNPETVGQATGIRDKRIQDIFEGDVLKICHRTTQPVGLAVVRYDKKWAAFRAFSVERPWYSVQITGLDEVVGNVYDNPDLAKGGRKHDESRA</sequence>
<feature type="domain" description="YopX protein" evidence="1">
    <location>
        <begin position="66"/>
        <end position="144"/>
    </location>
</feature>
<dbReference type="SUPFAM" id="SSF159006">
    <property type="entry name" value="YopX-like"/>
    <property type="match status" value="1"/>
</dbReference>
<reference evidence="2" key="1">
    <citation type="journal article" date="2021" name="Proc. Natl. Acad. Sci. U.S.A.">
        <title>A Catalog of Tens of Thousands of Viruses from Human Metagenomes Reveals Hidden Associations with Chronic Diseases.</title>
        <authorList>
            <person name="Tisza M.J."/>
            <person name="Buck C.B."/>
        </authorList>
    </citation>
    <scope>NUCLEOTIDE SEQUENCE</scope>
    <source>
        <strain evidence="2">CtsGI2</strain>
    </source>
</reference>
<dbReference type="Gene3D" id="2.30.30.290">
    <property type="entry name" value="YopX-like domains"/>
    <property type="match status" value="1"/>
</dbReference>
<accession>A0A8S5PAA9</accession>
<evidence type="ECO:0000259" key="1">
    <source>
        <dbReference type="Pfam" id="PF09643"/>
    </source>
</evidence>
<dbReference type="Pfam" id="PF09643">
    <property type="entry name" value="YopX"/>
    <property type="match status" value="1"/>
</dbReference>
<name>A0A8S5PAA9_9CAUD</name>
<dbReference type="InterPro" id="IPR023385">
    <property type="entry name" value="YopX-like_C"/>
</dbReference>
<evidence type="ECO:0000313" key="2">
    <source>
        <dbReference type="EMBL" id="DAE04006.1"/>
    </source>
</evidence>
<dbReference type="EMBL" id="BK015382">
    <property type="protein sequence ID" value="DAE04006.1"/>
    <property type="molecule type" value="Genomic_DNA"/>
</dbReference>